<sequence>MKLFEVLASCALALTSAISCAAMPLNDTVSLGHFDHQLEYQNVSSLSNQLDGGPMEFVNCHGFDGDKAGFAIGEIALSPNPPIRGQDLNITIKGDLRAKMDQGAVVKVKVWKFGIAFAKLTFDWCENIQGISCPVEPGPVTFFKTQNLDRRIPLWTFSLSVEVFNAAGDQMSCLVVKAKVSNGPKLA</sequence>
<evidence type="ECO:0000256" key="7">
    <source>
        <dbReference type="ARBA" id="ARBA00023055"/>
    </source>
</evidence>
<dbReference type="SMART" id="SM00737">
    <property type="entry name" value="ML"/>
    <property type="match status" value="1"/>
</dbReference>
<reference evidence="10" key="1">
    <citation type="submission" date="2022-10" db="EMBL/GenBank/DDBJ databases">
        <title>Tapping the CABI collections for fungal endophytes: first genome assemblies for Collariella, Neodidymelliopsis, Ascochyta clinopodiicola, Didymella pomorum, Didymosphaeria variabile, Neocosmospora piperis and Neocucurbitaria cava.</title>
        <authorList>
            <person name="Hill R."/>
        </authorList>
    </citation>
    <scope>NUCLEOTIDE SEQUENCE</scope>
    <source>
        <strain evidence="10">IMI 355082</strain>
    </source>
</reference>
<dbReference type="PROSITE" id="PS51257">
    <property type="entry name" value="PROKAR_LIPOPROTEIN"/>
    <property type="match status" value="1"/>
</dbReference>
<dbReference type="PANTHER" id="PTHR11306:SF0">
    <property type="entry name" value="PHOSPHATIDYLGLYCEROL_PHOSPHATIDYLINOSITOL TRANSFER PROTEIN"/>
    <property type="match status" value="1"/>
</dbReference>
<feature type="domain" description="MD-2-related lipid-recognition" evidence="9">
    <location>
        <begin position="57"/>
        <end position="178"/>
    </location>
</feature>
<comment type="caution">
    <text evidence="10">The sequence shown here is derived from an EMBL/GenBank/DDBJ whole genome shotgun (WGS) entry which is preliminary data.</text>
</comment>
<dbReference type="GO" id="GO:0032934">
    <property type="term" value="F:sterol binding"/>
    <property type="evidence" value="ECO:0007669"/>
    <property type="project" value="InterPro"/>
</dbReference>
<dbReference type="Gene3D" id="2.60.40.770">
    <property type="match status" value="1"/>
</dbReference>
<dbReference type="SUPFAM" id="SSF81296">
    <property type="entry name" value="E set domains"/>
    <property type="match status" value="1"/>
</dbReference>
<dbReference type="Pfam" id="PF02221">
    <property type="entry name" value="E1_DerP2_DerF2"/>
    <property type="match status" value="1"/>
</dbReference>
<evidence type="ECO:0000313" key="10">
    <source>
        <dbReference type="EMBL" id="KAJ4397762.1"/>
    </source>
</evidence>
<dbReference type="Proteomes" id="UP001140453">
    <property type="component" value="Unassembled WGS sequence"/>
</dbReference>
<keyword evidence="7" id="KW-0445">Lipid transport</keyword>
<evidence type="ECO:0000259" key="9">
    <source>
        <dbReference type="SMART" id="SM00737"/>
    </source>
</evidence>
<name>A0A9W8Z2Q5_9PEZI</name>
<evidence type="ECO:0000256" key="6">
    <source>
        <dbReference type="ARBA" id="ARBA00022729"/>
    </source>
</evidence>
<dbReference type="GO" id="GO:0015918">
    <property type="term" value="P:sterol transport"/>
    <property type="evidence" value="ECO:0007669"/>
    <property type="project" value="InterPro"/>
</dbReference>
<evidence type="ECO:0000256" key="8">
    <source>
        <dbReference type="SAM" id="SignalP"/>
    </source>
</evidence>
<evidence type="ECO:0000313" key="11">
    <source>
        <dbReference type="Proteomes" id="UP001140453"/>
    </source>
</evidence>
<feature type="chain" id="PRO_5040757693" description="Phosphatidylglycerol/phosphatidylinositol transfer protein" evidence="8">
    <location>
        <begin position="18"/>
        <end position="187"/>
    </location>
</feature>
<feature type="signal peptide" evidence="8">
    <location>
        <begin position="1"/>
        <end position="17"/>
    </location>
</feature>
<organism evidence="10 11">
    <name type="scientific">Gnomoniopsis smithogilvyi</name>
    <dbReference type="NCBI Taxonomy" id="1191159"/>
    <lineage>
        <taxon>Eukaryota</taxon>
        <taxon>Fungi</taxon>
        <taxon>Dikarya</taxon>
        <taxon>Ascomycota</taxon>
        <taxon>Pezizomycotina</taxon>
        <taxon>Sordariomycetes</taxon>
        <taxon>Sordariomycetidae</taxon>
        <taxon>Diaporthales</taxon>
        <taxon>Gnomoniaceae</taxon>
        <taxon>Gnomoniopsis</taxon>
    </lineage>
</organism>
<evidence type="ECO:0000256" key="4">
    <source>
        <dbReference type="ARBA" id="ARBA00016056"/>
    </source>
</evidence>
<dbReference type="AlphaFoldDB" id="A0A9W8Z2Q5"/>
<dbReference type="OrthoDB" id="6409159at2759"/>
<evidence type="ECO:0000256" key="2">
    <source>
        <dbReference type="ARBA" id="ARBA00006370"/>
    </source>
</evidence>
<evidence type="ECO:0000256" key="5">
    <source>
        <dbReference type="ARBA" id="ARBA00022448"/>
    </source>
</evidence>
<comment type="similarity">
    <text evidence="2">Belongs to the NPC2 family.</text>
</comment>
<evidence type="ECO:0000256" key="3">
    <source>
        <dbReference type="ARBA" id="ARBA00011245"/>
    </source>
</evidence>
<dbReference type="InterPro" id="IPR014756">
    <property type="entry name" value="Ig_E-set"/>
</dbReference>
<comment type="function">
    <text evidence="1">Catalyzes the intermembrane transfer of phosphatidylglycerol and phosphatidylinositol.</text>
</comment>
<keyword evidence="5" id="KW-0813">Transport</keyword>
<dbReference type="EMBL" id="JAPEVB010000001">
    <property type="protein sequence ID" value="KAJ4397762.1"/>
    <property type="molecule type" value="Genomic_DNA"/>
</dbReference>
<protein>
    <recommendedName>
        <fullName evidence="4">Phosphatidylglycerol/phosphatidylinositol transfer protein</fullName>
    </recommendedName>
</protein>
<keyword evidence="11" id="KW-1185">Reference proteome</keyword>
<comment type="subunit">
    <text evidence="3">Monomer.</text>
</comment>
<dbReference type="PANTHER" id="PTHR11306">
    <property type="entry name" value="NIEMANN PICK TYPE C2 PROTEIN NPC2-RELATED"/>
    <property type="match status" value="1"/>
</dbReference>
<accession>A0A9W8Z2Q5</accession>
<dbReference type="InterPro" id="IPR003172">
    <property type="entry name" value="ML_dom"/>
</dbReference>
<evidence type="ECO:0000256" key="1">
    <source>
        <dbReference type="ARBA" id="ARBA00002053"/>
    </source>
</evidence>
<proteinExistence type="inferred from homology"/>
<gene>
    <name evidence="10" type="primary">NPC2_1</name>
    <name evidence="10" type="ORF">N0V93_001998</name>
</gene>
<keyword evidence="6 8" id="KW-0732">Signal</keyword>
<dbReference type="InterPro" id="IPR039670">
    <property type="entry name" value="NPC2-like"/>
</dbReference>